<evidence type="ECO:0000259" key="1">
    <source>
        <dbReference type="Pfam" id="PF20681"/>
    </source>
</evidence>
<sequence length="234" mass="26773">MGDIIKHSALSTPQALTTAHRHDDRIEAALARCFVFRDPYELNRQDIDSLLLTATLWNLESGAELHPRPGTVVDIDEYSNLQLYRDTQCQRTTRLSQLNWERSDGSQMTKYRGITNYSNCEMHCLLNLIHKLLPVASAEWEAISVLYNATKEPQWKARNGPSLKRKFRSMCIASKQACTTLASATRWVQYGDDGEARLRLDVPPQAVIRVVPRTRWWAATVVNGAMRRVTVKFR</sequence>
<proteinExistence type="predicted"/>
<dbReference type="VEuPathDB" id="FungiDB:PC110_g8949"/>
<reference evidence="2" key="1">
    <citation type="submission" date="2018-10" db="EMBL/GenBank/DDBJ databases">
        <title>Effector identification in a new, highly contiguous assembly of the strawberry crown rot pathogen Phytophthora cactorum.</title>
        <authorList>
            <person name="Armitage A.D."/>
            <person name="Nellist C.F."/>
            <person name="Bates H."/>
            <person name="Vickerstaff R.J."/>
            <person name="Harrison R.J."/>
        </authorList>
    </citation>
    <scope>NUCLEOTIDE SEQUENCE</scope>
    <source>
        <strain evidence="2">P415</strain>
    </source>
</reference>
<comment type="caution">
    <text evidence="2">The sequence shown here is derived from an EMBL/GenBank/DDBJ whole genome shotgun (WGS) entry which is preliminary data.</text>
</comment>
<dbReference type="Proteomes" id="UP000697107">
    <property type="component" value="Unassembled WGS sequence"/>
</dbReference>
<dbReference type="EMBL" id="RCML01000856">
    <property type="protein sequence ID" value="KAG2968498.1"/>
    <property type="molecule type" value="Genomic_DNA"/>
</dbReference>
<evidence type="ECO:0000313" key="2">
    <source>
        <dbReference type="EMBL" id="KAG2968498.1"/>
    </source>
</evidence>
<gene>
    <name evidence="2" type="ORF">PC118_g17980</name>
</gene>
<dbReference type="InterPro" id="IPR049203">
    <property type="entry name" value="DUF6818"/>
</dbReference>
<organism evidence="2 3">
    <name type="scientific">Phytophthora cactorum</name>
    <dbReference type="NCBI Taxonomy" id="29920"/>
    <lineage>
        <taxon>Eukaryota</taxon>
        <taxon>Sar</taxon>
        <taxon>Stramenopiles</taxon>
        <taxon>Oomycota</taxon>
        <taxon>Peronosporomycetes</taxon>
        <taxon>Peronosporales</taxon>
        <taxon>Peronosporaceae</taxon>
        <taxon>Phytophthora</taxon>
    </lineage>
</organism>
<dbReference type="PANTHER" id="PTHR34409">
    <property type="entry name" value="SET DOMAIN-CONTAINING PROTEIN"/>
    <property type="match status" value="1"/>
</dbReference>
<accession>A0A8T1F6B7</accession>
<dbReference type="AlphaFoldDB" id="A0A8T1F6B7"/>
<dbReference type="Pfam" id="PF20681">
    <property type="entry name" value="DUF6818"/>
    <property type="match status" value="1"/>
</dbReference>
<dbReference type="PANTHER" id="PTHR34409:SF1">
    <property type="entry name" value="MYB-LIKE DOMAIN-CONTAINING PROTEIN"/>
    <property type="match status" value="1"/>
</dbReference>
<protein>
    <recommendedName>
        <fullName evidence="1">DUF6818 domain-containing protein</fullName>
    </recommendedName>
</protein>
<evidence type="ECO:0000313" key="3">
    <source>
        <dbReference type="Proteomes" id="UP000697107"/>
    </source>
</evidence>
<feature type="domain" description="DUF6818" evidence="1">
    <location>
        <begin position="134"/>
        <end position="177"/>
    </location>
</feature>
<name>A0A8T1F6B7_9STRA</name>